<dbReference type="InterPro" id="IPR036179">
    <property type="entry name" value="Ig-like_dom_sf"/>
</dbReference>
<dbReference type="SUPFAM" id="SSF48726">
    <property type="entry name" value="Immunoglobulin"/>
    <property type="match status" value="17"/>
</dbReference>
<dbReference type="Pfam" id="PF07679">
    <property type="entry name" value="I-set"/>
    <property type="match status" value="3"/>
</dbReference>
<dbReference type="InterPro" id="IPR052598">
    <property type="entry name" value="IgSF_CEA-related"/>
</dbReference>
<sequence length="1660" mass="180232">MRNGKRLLYTVLMVLMVCSVWGVKVQISWYGRVTAGHRTEFTCSSSCFPNCVYSWTFKGQTVNGSTLTWTPDGQDDTVELRCAVLNPETGISSSTSTFLEISNQMSVRVSPPNTVPTLNQSLNVVCLSAGDPKGQSDLIWFKDGQKVTQKENLKFLQNNRTLHFDSVLPSDAGFYQCQTFLPSLQTRVISLGFLLSFDLWNVSISGPDSVFPGRLSEFTCLTSCAQNVECTVRWQFRGSFPIGTFFSVNGNRIRWTPSIPGTFQNFNCVAENKAAGRSAEATKLVEVKGFLASGGVEVRPSINPAVAGGAVTLSLVPSENIKTGSWSVGQSPVVTWQGTHQAVFPSHTGRAFVNISTGALTLTSLTVADSGVYEVLGTDPQLRANTSITVEESISNVTLTVTQTGLLEFQSSALMNCSVSAGSSLSYVWMNSSSVVTVGDRVHLSNGGSTLSVSNLTRFDSGPFKCLVSNPVSNGTSNTENVTVSYGPDNMALTVNGQETTSFTAGSNLTMLCSAQSNPAAQLQWAFKGALMNSTGTQLQLIHVTENQTGSYSCLAFNNNTSKYNNITRTITITIPISNVNLNVSQINLVEFIDTVVFTCFVSAGSSVSYKLLNETSTGVAMVNGTFTMPNVTRDNHGPFRCVASNGLGDVTSPSVQLNVRYGPDMPVMKVMPEKTIHVSGSGVTLSCSADSNPSATVQWKFNEENLNQNSPQLQLQNVSVNNSGVYECIVHNPITLRYNSGSVRVQIMDPITSVVVKNTGGPAILNKSLTLQCQVTGPVEGVQWWKEDQLILSNSTATFGDNWTLTFNAVQHSDDGTYMCQASNSVSNMSSSPFQVTVHYGPERVTVSGTNLKKKSGDNVTLSCQAESNPPSRFTWYFNDVIVSSMSTFVSSPLTKELSGQYTCVAFNNITNLNSSDSINISVIDPIVNVTIRTNTISVIEKERHELTCEVTGDVDEIHWMTEQGELKEDNTTMFHMDNKTVKFVSVDHDDAGTYHCTAVNVFGNMTSRAYNLVVNYGPRMTTVKGLSEAKEGSSVNMSCSADSLPESSFSWYFSGSKVSNMSQFTTPPLTKELSGQYTCEAFNSITNRTSNASLMLSVIESISNVQVQSMNSAVEGQPYNLTCGATGPVDSIHWMKDSKPLQEGSRIVFLQNNKTVSFMPAERSDTGNYQCMACNQAENVTSVPYNLIVNYGPDVVNVTGPGVEKAGKRADLSCSAESTPMSHFTWHFGGSVVANTSVYVIPFLTQSNSGKYVCTAFNNVTNQNRTGYLMLSVVDPITEVQIEQEMSSSMEGYSYSLQCNVTGSVDNIYWMKDGMPLQADNRTVFMMDNKTVKFVSVKRSDAGNYSCMAVNSFENMTSSFNKLVVNYGPDTPVIQGPEFGEVGSEVVFNCSASSTPPSHFSWWFNDSQVAVTSMLTVGPLTFNMSGNYTCMAHNSLTGKNSTNSTVLTVIEGIKSTMIQNNTIPINQQNFSLTCDIVGPYDAISWMKDGEYLNVSDSCGSQKTKYCTEKNVLHFTPVTLQDEGKYQCAATNKASAHKSPEHTLLTIYGPLKVTISRSNAGSQSTSVSLTCWADSRPQCDFQWFFTNQTTPLKTGPQITFNVTQAGIYVCKATNPVTAVTMYQTEALVVGGQVCLMHFAAHGSLLSMSLLVFSAHVLFR</sequence>
<dbReference type="InterPro" id="IPR013783">
    <property type="entry name" value="Ig-like_fold"/>
</dbReference>
<feature type="domain" description="Ig-like" evidence="6">
    <location>
        <begin position="1371"/>
        <end position="1444"/>
    </location>
</feature>
<keyword evidence="3" id="KW-0325">Glycoprotein</keyword>
<feature type="domain" description="Ig-like" evidence="6">
    <location>
        <begin position="1102"/>
        <end position="1183"/>
    </location>
</feature>
<dbReference type="PROSITE" id="PS50835">
    <property type="entry name" value="IG_LIKE"/>
    <property type="match status" value="14"/>
</dbReference>
<dbReference type="SMART" id="SM00408">
    <property type="entry name" value="IGc2"/>
    <property type="match status" value="15"/>
</dbReference>
<evidence type="ECO:0000256" key="1">
    <source>
        <dbReference type="ARBA" id="ARBA00022729"/>
    </source>
</evidence>
<feature type="domain" description="Ig-like" evidence="6">
    <location>
        <begin position="1020"/>
        <end position="1097"/>
    </location>
</feature>
<feature type="domain" description="Ig-like" evidence="6">
    <location>
        <begin position="843"/>
        <end position="923"/>
    </location>
</feature>
<dbReference type="InterPro" id="IPR013151">
    <property type="entry name" value="Immunoglobulin_dom"/>
</dbReference>
<evidence type="ECO:0000259" key="6">
    <source>
        <dbReference type="PROSITE" id="PS50835"/>
    </source>
</evidence>
<evidence type="ECO:0000256" key="3">
    <source>
        <dbReference type="ARBA" id="ARBA00023180"/>
    </source>
</evidence>
<keyword evidence="2" id="KW-1015">Disulfide bond</keyword>
<evidence type="ECO:0000313" key="7">
    <source>
        <dbReference type="EMBL" id="KAF6716613.1"/>
    </source>
</evidence>
<protein>
    <submittedName>
        <fullName evidence="7">Hemicentin-1</fullName>
    </submittedName>
</protein>
<feature type="domain" description="Ig-like" evidence="6">
    <location>
        <begin position="380"/>
        <end position="483"/>
    </location>
</feature>
<feature type="domain" description="Ig-like" evidence="6">
    <location>
        <begin position="751"/>
        <end position="838"/>
    </location>
</feature>
<feature type="domain" description="Ig-like" evidence="6">
    <location>
        <begin position="667"/>
        <end position="745"/>
    </location>
</feature>
<feature type="domain" description="Ig-like" evidence="6">
    <location>
        <begin position="927"/>
        <end position="1017"/>
    </location>
</feature>
<name>A0A834BUQ3_ORYME</name>
<dbReference type="Gene3D" id="2.60.40.10">
    <property type="entry name" value="Immunoglobulins"/>
    <property type="match status" value="17"/>
</dbReference>
<keyword evidence="1 5" id="KW-0732">Signal</keyword>
<dbReference type="InterPro" id="IPR007110">
    <property type="entry name" value="Ig-like_dom"/>
</dbReference>
<accession>A0A834BUQ3</accession>
<dbReference type="PANTHER" id="PTHR44337:SF20">
    <property type="entry name" value="CARCINOEMBRYONIC ANTIGEN-RELATED CELL ADHESION MOLECULE 5-RELATED"/>
    <property type="match status" value="1"/>
</dbReference>
<dbReference type="InterPro" id="IPR013098">
    <property type="entry name" value="Ig_I-set"/>
</dbReference>
<dbReference type="Pfam" id="PF13927">
    <property type="entry name" value="Ig_3"/>
    <property type="match status" value="8"/>
</dbReference>
<comment type="caution">
    <text evidence="7">The sequence shown here is derived from an EMBL/GenBank/DDBJ whole genome shotgun (WGS) entry which is preliminary data.</text>
</comment>
<feature type="domain" description="Ig-like" evidence="6">
    <location>
        <begin position="1195"/>
        <end position="1274"/>
    </location>
</feature>
<dbReference type="Proteomes" id="UP000646548">
    <property type="component" value="Unassembled WGS sequence"/>
</dbReference>
<dbReference type="CDD" id="cd00096">
    <property type="entry name" value="Ig"/>
    <property type="match status" value="3"/>
</dbReference>
<feature type="domain" description="Ig-like" evidence="6">
    <location>
        <begin position="1278"/>
        <end position="1368"/>
    </location>
</feature>
<dbReference type="EMBL" id="WKFB01000950">
    <property type="protein sequence ID" value="KAF6716613.1"/>
    <property type="molecule type" value="Genomic_DNA"/>
</dbReference>
<evidence type="ECO:0000256" key="5">
    <source>
        <dbReference type="SAM" id="SignalP"/>
    </source>
</evidence>
<feature type="domain" description="Ig-like" evidence="6">
    <location>
        <begin position="1551"/>
        <end position="1629"/>
    </location>
</feature>
<dbReference type="Pfam" id="PF00047">
    <property type="entry name" value="ig"/>
    <property type="match status" value="1"/>
</dbReference>
<feature type="domain" description="Ig-like" evidence="6">
    <location>
        <begin position="87"/>
        <end position="190"/>
    </location>
</feature>
<feature type="signal peptide" evidence="5">
    <location>
        <begin position="1"/>
        <end position="22"/>
    </location>
</feature>
<feature type="domain" description="Ig-like" evidence="6">
    <location>
        <begin position="1446"/>
        <end position="1547"/>
    </location>
</feature>
<evidence type="ECO:0000256" key="2">
    <source>
        <dbReference type="ARBA" id="ARBA00023157"/>
    </source>
</evidence>
<evidence type="ECO:0000313" key="8">
    <source>
        <dbReference type="Proteomes" id="UP000646548"/>
    </source>
</evidence>
<dbReference type="InterPro" id="IPR003598">
    <property type="entry name" value="Ig_sub2"/>
</dbReference>
<gene>
    <name evidence="7" type="ORF">FQA47_012544</name>
</gene>
<dbReference type="SMART" id="SM00409">
    <property type="entry name" value="IG"/>
    <property type="match status" value="17"/>
</dbReference>
<organism evidence="7 8">
    <name type="scientific">Oryzias melastigma</name>
    <name type="common">Marine medaka</name>
    <dbReference type="NCBI Taxonomy" id="30732"/>
    <lineage>
        <taxon>Eukaryota</taxon>
        <taxon>Metazoa</taxon>
        <taxon>Chordata</taxon>
        <taxon>Craniata</taxon>
        <taxon>Vertebrata</taxon>
        <taxon>Euteleostomi</taxon>
        <taxon>Actinopterygii</taxon>
        <taxon>Neopterygii</taxon>
        <taxon>Teleostei</taxon>
        <taxon>Neoteleostei</taxon>
        <taxon>Acanthomorphata</taxon>
        <taxon>Ovalentaria</taxon>
        <taxon>Atherinomorphae</taxon>
        <taxon>Beloniformes</taxon>
        <taxon>Adrianichthyidae</taxon>
        <taxon>Oryziinae</taxon>
        <taxon>Oryzias</taxon>
    </lineage>
</organism>
<dbReference type="PANTHER" id="PTHR44337">
    <property type="entry name" value="CARCINOEMBRYONIC ANTIGEN-RELATED CELL ADHESION MOLECULE 8"/>
    <property type="match status" value="1"/>
</dbReference>
<keyword evidence="4" id="KW-0393">Immunoglobulin domain</keyword>
<proteinExistence type="predicted"/>
<reference evidence="7" key="1">
    <citation type="journal article" name="BMC Genomics">
        <title>Long-read sequencing and de novo genome assembly of marine medaka (Oryzias melastigma).</title>
        <authorList>
            <person name="Liang P."/>
            <person name="Saqib H.S.A."/>
            <person name="Ni X."/>
            <person name="Shen Y."/>
        </authorList>
    </citation>
    <scope>NUCLEOTIDE SEQUENCE</scope>
    <source>
        <strain evidence="7">Bigg-433</strain>
    </source>
</reference>
<feature type="chain" id="PRO_5032483168" evidence="5">
    <location>
        <begin position="23"/>
        <end position="1660"/>
    </location>
</feature>
<evidence type="ECO:0000256" key="4">
    <source>
        <dbReference type="ARBA" id="ARBA00023319"/>
    </source>
</evidence>
<feature type="domain" description="Ig-like" evidence="6">
    <location>
        <begin position="488"/>
        <end position="572"/>
    </location>
</feature>
<dbReference type="InterPro" id="IPR003599">
    <property type="entry name" value="Ig_sub"/>
</dbReference>